<accession>A0A397VLR1</accession>
<dbReference type="AlphaFoldDB" id="A0A397VLR1"/>
<keyword evidence="2" id="KW-1185">Reference proteome</keyword>
<evidence type="ECO:0000313" key="2">
    <source>
        <dbReference type="Proteomes" id="UP000266673"/>
    </source>
</evidence>
<sequence>MLVKFSYIKRIHIHSNIHIYFTNVINNRISNINQREISYYTLSSLFKIFKSRCMTNSQNVITRRI</sequence>
<name>A0A397VLR1_9GLOM</name>
<protein>
    <submittedName>
        <fullName evidence="1">Uncharacterized protein</fullName>
    </submittedName>
</protein>
<dbReference type="Proteomes" id="UP000266673">
    <property type="component" value="Unassembled WGS sequence"/>
</dbReference>
<reference evidence="1 2" key="1">
    <citation type="submission" date="2018-06" db="EMBL/GenBank/DDBJ databases">
        <title>Comparative genomics reveals the genomic features of Rhizophagus irregularis, R. cerebriforme, R. diaphanum and Gigaspora rosea, and their symbiotic lifestyle signature.</title>
        <authorList>
            <person name="Morin E."/>
            <person name="San Clemente H."/>
            <person name="Chen E.C.H."/>
            <person name="De La Providencia I."/>
            <person name="Hainaut M."/>
            <person name="Kuo A."/>
            <person name="Kohler A."/>
            <person name="Murat C."/>
            <person name="Tang N."/>
            <person name="Roy S."/>
            <person name="Loubradou J."/>
            <person name="Henrissat B."/>
            <person name="Grigoriev I.V."/>
            <person name="Corradi N."/>
            <person name="Roux C."/>
            <person name="Martin F.M."/>
        </authorList>
    </citation>
    <scope>NUCLEOTIDE SEQUENCE [LARGE SCALE GENOMIC DNA]</scope>
    <source>
        <strain evidence="1 2">DAOM 194757</strain>
    </source>
</reference>
<dbReference type="EMBL" id="QKWP01000317">
    <property type="protein sequence ID" value="RIB22257.1"/>
    <property type="molecule type" value="Genomic_DNA"/>
</dbReference>
<organism evidence="1 2">
    <name type="scientific">Gigaspora rosea</name>
    <dbReference type="NCBI Taxonomy" id="44941"/>
    <lineage>
        <taxon>Eukaryota</taxon>
        <taxon>Fungi</taxon>
        <taxon>Fungi incertae sedis</taxon>
        <taxon>Mucoromycota</taxon>
        <taxon>Glomeromycotina</taxon>
        <taxon>Glomeromycetes</taxon>
        <taxon>Diversisporales</taxon>
        <taxon>Gigasporaceae</taxon>
        <taxon>Gigaspora</taxon>
    </lineage>
</organism>
<gene>
    <name evidence="1" type="ORF">C2G38_2075966</name>
</gene>
<evidence type="ECO:0000313" key="1">
    <source>
        <dbReference type="EMBL" id="RIB22257.1"/>
    </source>
</evidence>
<comment type="caution">
    <text evidence="1">The sequence shown here is derived from an EMBL/GenBank/DDBJ whole genome shotgun (WGS) entry which is preliminary data.</text>
</comment>
<proteinExistence type="predicted"/>